<evidence type="ECO:0008006" key="12">
    <source>
        <dbReference type="Google" id="ProtNLM"/>
    </source>
</evidence>
<feature type="domain" description="J" evidence="8">
    <location>
        <begin position="3"/>
        <end position="69"/>
    </location>
</feature>
<feature type="transmembrane region" description="Helical" evidence="7">
    <location>
        <begin position="426"/>
        <end position="447"/>
    </location>
</feature>
<evidence type="ECO:0000259" key="8">
    <source>
        <dbReference type="PROSITE" id="PS50076"/>
    </source>
</evidence>
<evidence type="ECO:0000256" key="5">
    <source>
        <dbReference type="ARBA" id="ARBA00022989"/>
    </source>
</evidence>
<feature type="transmembrane region" description="Helical" evidence="7">
    <location>
        <begin position="496"/>
        <end position="515"/>
    </location>
</feature>
<keyword evidence="6 7" id="KW-0472">Membrane</keyword>
<dbReference type="Proteomes" id="UP000689195">
    <property type="component" value="Unassembled WGS sequence"/>
</dbReference>
<evidence type="ECO:0000256" key="4">
    <source>
        <dbReference type="ARBA" id="ARBA00022692"/>
    </source>
</evidence>
<dbReference type="CDD" id="cd06257">
    <property type="entry name" value="DnaJ"/>
    <property type="match status" value="1"/>
</dbReference>
<organism evidence="10 11">
    <name type="scientific">Paramecium pentaurelia</name>
    <dbReference type="NCBI Taxonomy" id="43138"/>
    <lineage>
        <taxon>Eukaryota</taxon>
        <taxon>Sar</taxon>
        <taxon>Alveolata</taxon>
        <taxon>Ciliophora</taxon>
        <taxon>Intramacronucleata</taxon>
        <taxon>Oligohymenophorea</taxon>
        <taxon>Peniculida</taxon>
        <taxon>Parameciidae</taxon>
        <taxon>Paramecium</taxon>
    </lineage>
</organism>
<gene>
    <name evidence="10" type="ORF">PPENT_87.1.T0720191</name>
</gene>
<dbReference type="InterPro" id="IPR020846">
    <property type="entry name" value="MFS_dom"/>
</dbReference>
<dbReference type="GO" id="GO:0012505">
    <property type="term" value="C:endomembrane system"/>
    <property type="evidence" value="ECO:0007669"/>
    <property type="project" value="UniProtKB-SubCell"/>
</dbReference>
<evidence type="ECO:0000256" key="2">
    <source>
        <dbReference type="ARBA" id="ARBA00008335"/>
    </source>
</evidence>
<dbReference type="PANTHER" id="PTHR23512:SF3">
    <property type="entry name" value="MAJOR FACILITATOR SUPERFAMILY DOMAIN-CONTAINING PROTEIN 1"/>
    <property type="match status" value="1"/>
</dbReference>
<dbReference type="Pfam" id="PF00226">
    <property type="entry name" value="DnaJ"/>
    <property type="match status" value="1"/>
</dbReference>
<feature type="transmembrane region" description="Helical" evidence="7">
    <location>
        <begin position="596"/>
        <end position="618"/>
    </location>
</feature>
<dbReference type="EMBL" id="CAJJDO010000072">
    <property type="protein sequence ID" value="CAD8179731.1"/>
    <property type="molecule type" value="Genomic_DNA"/>
</dbReference>
<protein>
    <recommendedName>
        <fullName evidence="12">Major facilitator superfamily (MFS) profile domain-containing protein</fullName>
    </recommendedName>
</protein>
<keyword evidence="3" id="KW-0813">Transport</keyword>
<feature type="transmembrane region" description="Helical" evidence="7">
    <location>
        <begin position="344"/>
        <end position="367"/>
    </location>
</feature>
<reference evidence="10" key="1">
    <citation type="submission" date="2021-01" db="EMBL/GenBank/DDBJ databases">
        <authorList>
            <consortium name="Genoscope - CEA"/>
            <person name="William W."/>
        </authorList>
    </citation>
    <scope>NUCLEOTIDE SEQUENCE</scope>
</reference>
<evidence type="ECO:0000256" key="6">
    <source>
        <dbReference type="ARBA" id="ARBA00023136"/>
    </source>
</evidence>
<dbReference type="OrthoDB" id="424834at2759"/>
<feature type="transmembrane region" description="Helical" evidence="7">
    <location>
        <begin position="138"/>
        <end position="158"/>
    </location>
</feature>
<comment type="similarity">
    <text evidence="2">Belongs to the major facilitator superfamily.</text>
</comment>
<dbReference type="PANTHER" id="PTHR23512">
    <property type="entry name" value="MAJOR FACILITATOR SUPERFAMILY DOMAIN-CONTAINING PROTEIN 1"/>
    <property type="match status" value="1"/>
</dbReference>
<accession>A0A8S1VSK3</accession>
<dbReference type="PROSITE" id="PS50076">
    <property type="entry name" value="DNAJ_2"/>
    <property type="match status" value="1"/>
</dbReference>
<evidence type="ECO:0000256" key="7">
    <source>
        <dbReference type="SAM" id="Phobius"/>
    </source>
</evidence>
<keyword evidence="5 7" id="KW-1133">Transmembrane helix</keyword>
<proteinExistence type="inferred from homology"/>
<feature type="transmembrane region" description="Helical" evidence="7">
    <location>
        <begin position="373"/>
        <end position="397"/>
    </location>
</feature>
<feature type="transmembrane region" description="Helical" evidence="7">
    <location>
        <begin position="280"/>
        <end position="304"/>
    </location>
</feature>
<keyword evidence="4 7" id="KW-0812">Transmembrane</keyword>
<evidence type="ECO:0000259" key="9">
    <source>
        <dbReference type="PROSITE" id="PS50850"/>
    </source>
</evidence>
<dbReference type="InterPro" id="IPR052187">
    <property type="entry name" value="MFSD1"/>
</dbReference>
<evidence type="ECO:0000313" key="10">
    <source>
        <dbReference type="EMBL" id="CAD8179731.1"/>
    </source>
</evidence>
<evidence type="ECO:0000313" key="11">
    <source>
        <dbReference type="Proteomes" id="UP000689195"/>
    </source>
</evidence>
<dbReference type="SMART" id="SM00271">
    <property type="entry name" value="DnaJ"/>
    <property type="match status" value="1"/>
</dbReference>
<feature type="transmembrane region" description="Helical" evidence="7">
    <location>
        <begin position="467"/>
        <end position="484"/>
    </location>
</feature>
<feature type="transmembrane region" description="Helical" evidence="7">
    <location>
        <begin position="211"/>
        <end position="232"/>
    </location>
</feature>
<dbReference type="Pfam" id="PF07690">
    <property type="entry name" value="MFS_1"/>
    <property type="match status" value="1"/>
</dbReference>
<dbReference type="AlphaFoldDB" id="A0A8S1VSK3"/>
<feature type="transmembrane region" description="Helical" evidence="7">
    <location>
        <begin position="253"/>
        <end position="274"/>
    </location>
</feature>
<feature type="domain" description="Major facilitator superfamily (MFS) profile" evidence="9">
    <location>
        <begin position="426"/>
        <end position="657"/>
    </location>
</feature>
<feature type="transmembrane region" description="Helical" evidence="7">
    <location>
        <begin position="561"/>
        <end position="584"/>
    </location>
</feature>
<comment type="caution">
    <text evidence="10">The sequence shown here is derived from an EMBL/GenBank/DDBJ whole genome shotgun (WGS) entry which is preliminary data.</text>
</comment>
<dbReference type="GO" id="GO:0022857">
    <property type="term" value="F:transmembrane transporter activity"/>
    <property type="evidence" value="ECO:0007669"/>
    <property type="project" value="InterPro"/>
</dbReference>
<sequence length="657" mass="75267">MKNHYNTLGLQRDAEQKQIKEAYHKLALEWHPDKNMNNRTQAIIQFQEISEAYNTLSKQEQKKIYDYNLDQKEIIRSFNKRQQVQEKELLNQLTKEFNLSDNYFKNIPIQQKMSKILQINSQIEWISRVNGLKKNNEFIIIILIFFKSLLTFSIIIIITDFNNFFLCQYLQSLQKSMKINDDLQKELSLQNLQSLQQKQKDSISTKNQKASFLKCIVLILGTFLMFGNNYSFDNPQALQTQLIEQLDITISQFNLLYSAFAFPNIFLTLIGGVITNILGVRVAIIGFSLAIVIAQLIISFGGLYQNFWLMLVGRIIFGTASENLLIAQTTIIGKWFRGKELSTAIGYVMAIPEFACGMNSFITPIIYNAFGHLAYPLFFSAFLCFLSFLCGVILCILDKKNDQQLMELNQEIHTNDKVSFSDIKNFTYTFWTLIIVCALQIGSYTPFLDNANDFLQQKFDFTYLQSGRLLTLTYLAAAILSPLIGPYVDQVGKRRLFILATCLCYILTHFLFGIMKSSHEGHPNYVSIIPLILLGLSYSMYCCIIIPTVQYAVPQRVVGTAFGFVGMFTNTAMTLFPIIAAQIVQNSVDAEQGYSLVGYFYCGISIIGLGFTISLYYFDTQNSIVLDFVNPESPTLEEKEFQENKQFQCNKEKLIEI</sequence>
<dbReference type="InterPro" id="IPR001623">
    <property type="entry name" value="DnaJ_domain"/>
</dbReference>
<name>A0A8S1VSK3_9CILI</name>
<evidence type="ECO:0000256" key="1">
    <source>
        <dbReference type="ARBA" id="ARBA00004127"/>
    </source>
</evidence>
<feature type="transmembrane region" description="Helical" evidence="7">
    <location>
        <begin position="527"/>
        <end position="549"/>
    </location>
</feature>
<evidence type="ECO:0000256" key="3">
    <source>
        <dbReference type="ARBA" id="ARBA00022448"/>
    </source>
</evidence>
<dbReference type="InterPro" id="IPR011701">
    <property type="entry name" value="MFS"/>
</dbReference>
<comment type="subcellular location">
    <subcellularLocation>
        <location evidence="1">Endomembrane system</location>
        <topology evidence="1">Multi-pass membrane protein</topology>
    </subcellularLocation>
</comment>
<dbReference type="PROSITE" id="PS50850">
    <property type="entry name" value="MFS"/>
    <property type="match status" value="1"/>
</dbReference>
<keyword evidence="11" id="KW-1185">Reference proteome</keyword>